<reference evidence="2" key="1">
    <citation type="submission" date="2021-12" db="EMBL/GenBank/DDBJ databases">
        <authorList>
            <person name="King R."/>
        </authorList>
    </citation>
    <scope>NUCLEOTIDE SEQUENCE</scope>
</reference>
<dbReference type="InterPro" id="IPR006578">
    <property type="entry name" value="MADF-dom"/>
</dbReference>
<gene>
    <name evidence="2" type="ORF">MELIAE_LOCUS2855</name>
</gene>
<evidence type="ECO:0000313" key="3">
    <source>
        <dbReference type="Proteomes" id="UP001154078"/>
    </source>
</evidence>
<dbReference type="PANTHER" id="PTHR12243">
    <property type="entry name" value="MADF DOMAIN TRANSCRIPTION FACTOR"/>
    <property type="match status" value="1"/>
</dbReference>
<dbReference type="GO" id="GO:0005634">
    <property type="term" value="C:nucleus"/>
    <property type="evidence" value="ECO:0007669"/>
    <property type="project" value="TreeGrafter"/>
</dbReference>
<dbReference type="GO" id="GO:0005667">
    <property type="term" value="C:transcription regulator complex"/>
    <property type="evidence" value="ECO:0007669"/>
    <property type="project" value="TreeGrafter"/>
</dbReference>
<feature type="domain" description="MADF" evidence="1">
    <location>
        <begin position="12"/>
        <end position="103"/>
    </location>
</feature>
<evidence type="ECO:0000259" key="1">
    <source>
        <dbReference type="PROSITE" id="PS51029"/>
    </source>
</evidence>
<dbReference type="GO" id="GO:0006357">
    <property type="term" value="P:regulation of transcription by RNA polymerase II"/>
    <property type="evidence" value="ECO:0007669"/>
    <property type="project" value="TreeGrafter"/>
</dbReference>
<organism evidence="2 3">
    <name type="scientific">Brassicogethes aeneus</name>
    <name type="common">Rape pollen beetle</name>
    <name type="synonym">Meligethes aeneus</name>
    <dbReference type="NCBI Taxonomy" id="1431903"/>
    <lineage>
        <taxon>Eukaryota</taxon>
        <taxon>Metazoa</taxon>
        <taxon>Ecdysozoa</taxon>
        <taxon>Arthropoda</taxon>
        <taxon>Hexapoda</taxon>
        <taxon>Insecta</taxon>
        <taxon>Pterygota</taxon>
        <taxon>Neoptera</taxon>
        <taxon>Endopterygota</taxon>
        <taxon>Coleoptera</taxon>
        <taxon>Polyphaga</taxon>
        <taxon>Cucujiformia</taxon>
        <taxon>Nitidulidae</taxon>
        <taxon>Meligethinae</taxon>
        <taxon>Brassicogethes</taxon>
    </lineage>
</organism>
<dbReference type="OrthoDB" id="6081971at2759"/>
<protein>
    <recommendedName>
        <fullName evidence="1">MADF domain-containing protein</fullName>
    </recommendedName>
</protein>
<accession>A0A9P0AX00</accession>
<dbReference type="InterPro" id="IPR039353">
    <property type="entry name" value="TF_Adf1"/>
</dbReference>
<dbReference type="SMART" id="SM00595">
    <property type="entry name" value="MADF"/>
    <property type="match status" value="1"/>
</dbReference>
<dbReference type="EMBL" id="OV121142">
    <property type="protein sequence ID" value="CAH0549842.1"/>
    <property type="molecule type" value="Genomic_DNA"/>
</dbReference>
<evidence type="ECO:0000313" key="2">
    <source>
        <dbReference type="EMBL" id="CAH0549842.1"/>
    </source>
</evidence>
<dbReference type="Pfam" id="PF10545">
    <property type="entry name" value="MADF_DNA_bdg"/>
    <property type="match status" value="1"/>
</dbReference>
<dbReference type="AlphaFoldDB" id="A0A9P0AX00"/>
<dbReference type="PANTHER" id="PTHR12243:SF67">
    <property type="entry name" value="COREPRESSOR OF PANGOLIN, ISOFORM A-RELATED"/>
    <property type="match status" value="1"/>
</dbReference>
<sequence length="256" mass="29460">MSEKENTCVPEEFIAKVMEYPFLYDKRQSMFKDAKKKERIWNEIGENFNHTGEEAKQYFKSLREKFGRIKKQKEKATRSGAGALKQKDWELYQLMQFLEEVIRPRKTSCSFESKRKEILIEIDPQISNEEMLSSGIFSPLSEITNMEATDSQPYDDNIEVEQEAGPSNRPDKPYSAEITPIFGAKRKRKTDADMNVAEALQSISKSLSAPVNVTKHAKFAAYLDEELSKLPNNLADELKDEVMQRKAVGFNLVIKN</sequence>
<dbReference type="Proteomes" id="UP001154078">
    <property type="component" value="Chromosome 11"/>
</dbReference>
<proteinExistence type="predicted"/>
<keyword evidence="3" id="KW-1185">Reference proteome</keyword>
<name>A0A9P0AX00_BRAAE</name>
<dbReference type="PROSITE" id="PS51029">
    <property type="entry name" value="MADF"/>
    <property type="match status" value="1"/>
</dbReference>